<proteinExistence type="predicted"/>
<name>A0A0J7KAB7_LASNI</name>
<evidence type="ECO:0008006" key="4">
    <source>
        <dbReference type="Google" id="ProtNLM"/>
    </source>
</evidence>
<feature type="region of interest" description="Disordered" evidence="1">
    <location>
        <begin position="278"/>
        <end position="303"/>
    </location>
</feature>
<evidence type="ECO:0000313" key="2">
    <source>
        <dbReference type="EMBL" id="KMQ87219.1"/>
    </source>
</evidence>
<gene>
    <name evidence="2" type="ORF">RF55_13564</name>
</gene>
<feature type="region of interest" description="Disordered" evidence="1">
    <location>
        <begin position="333"/>
        <end position="374"/>
    </location>
</feature>
<evidence type="ECO:0000313" key="3">
    <source>
        <dbReference type="Proteomes" id="UP000036403"/>
    </source>
</evidence>
<evidence type="ECO:0000256" key="1">
    <source>
        <dbReference type="SAM" id="MobiDB-lite"/>
    </source>
</evidence>
<comment type="caution">
    <text evidence="2">The sequence shown here is derived from an EMBL/GenBank/DDBJ whole genome shotgun (WGS) entry which is preliminary data.</text>
</comment>
<sequence>MNLPDHPVNQSEDSSCSQALPSSNDVSKSAQTDSISLLCSLVSNQMKQHQQMMQFLSSFATSRFQQDQSRVSFTPQESLRSNSDGSDLSASTKISVNTVNLLASQLPEFSDKEEDDVEIWIQKVERVGRIHGASQEMMLLAASGKLVKSARKWFELGTGTINDTWISFKNALLRQFKRRIPYQIIIKKVEARKWNFLQESFNDYALEKLSLIQSLKLTDDDSIHFLIDGINNSAIRSAAAVIRATSLDDFLEEMHKVTISFGNLFKKNFVSHSRSDKVHNLPGDFSPKGDKTDKDQKDQKENQKEDYCVYCRSRGHNRSNCFKLMKKEKLQQNYSSSSSPVASIDPVTSTSSDDDSNAEASSSVAVVSDLLTSR</sequence>
<feature type="region of interest" description="Disordered" evidence="1">
    <location>
        <begin position="1"/>
        <end position="28"/>
    </location>
</feature>
<organism evidence="2 3">
    <name type="scientific">Lasius niger</name>
    <name type="common">Black garden ant</name>
    <dbReference type="NCBI Taxonomy" id="67767"/>
    <lineage>
        <taxon>Eukaryota</taxon>
        <taxon>Metazoa</taxon>
        <taxon>Ecdysozoa</taxon>
        <taxon>Arthropoda</taxon>
        <taxon>Hexapoda</taxon>
        <taxon>Insecta</taxon>
        <taxon>Pterygota</taxon>
        <taxon>Neoptera</taxon>
        <taxon>Endopterygota</taxon>
        <taxon>Hymenoptera</taxon>
        <taxon>Apocrita</taxon>
        <taxon>Aculeata</taxon>
        <taxon>Formicoidea</taxon>
        <taxon>Formicidae</taxon>
        <taxon>Formicinae</taxon>
        <taxon>Lasius</taxon>
        <taxon>Lasius</taxon>
    </lineage>
</organism>
<feature type="non-terminal residue" evidence="2">
    <location>
        <position position="374"/>
    </location>
</feature>
<dbReference type="Proteomes" id="UP000036403">
    <property type="component" value="Unassembled WGS sequence"/>
</dbReference>
<feature type="compositionally biased region" description="Low complexity" evidence="1">
    <location>
        <begin position="358"/>
        <end position="374"/>
    </location>
</feature>
<dbReference type="EMBL" id="LBMM01010800">
    <property type="protein sequence ID" value="KMQ87219.1"/>
    <property type="molecule type" value="Genomic_DNA"/>
</dbReference>
<reference evidence="2 3" key="1">
    <citation type="submission" date="2015-04" db="EMBL/GenBank/DDBJ databases">
        <title>Lasius niger genome sequencing.</title>
        <authorList>
            <person name="Konorov E.A."/>
            <person name="Nikitin M.A."/>
            <person name="Kirill M.V."/>
            <person name="Chang P."/>
        </authorList>
    </citation>
    <scope>NUCLEOTIDE SEQUENCE [LARGE SCALE GENOMIC DNA]</scope>
    <source>
        <tissue evidence="2">Whole</tissue>
    </source>
</reference>
<feature type="compositionally biased region" description="Polar residues" evidence="1">
    <location>
        <begin position="8"/>
        <end position="28"/>
    </location>
</feature>
<protein>
    <recommendedName>
        <fullName evidence="4">Retrotransposon gag domain-containing protein</fullName>
    </recommendedName>
</protein>
<dbReference type="OrthoDB" id="7555263at2759"/>
<keyword evidence="3" id="KW-1185">Reference proteome</keyword>
<accession>A0A0J7KAB7</accession>
<dbReference type="AlphaFoldDB" id="A0A0J7KAB7"/>
<feature type="compositionally biased region" description="Basic and acidic residues" evidence="1">
    <location>
        <begin position="287"/>
        <end position="303"/>
    </location>
</feature>
<dbReference type="PaxDb" id="67767-A0A0J7KAB7"/>